<evidence type="ECO:0000259" key="1">
    <source>
        <dbReference type="PROSITE" id="PS50883"/>
    </source>
</evidence>
<dbReference type="Gene3D" id="3.20.20.450">
    <property type="entry name" value="EAL domain"/>
    <property type="match status" value="1"/>
</dbReference>
<dbReference type="EMBL" id="JAGGKT010000021">
    <property type="protein sequence ID" value="MBP1934437.1"/>
    <property type="molecule type" value="Genomic_DNA"/>
</dbReference>
<dbReference type="PROSITE" id="PS50883">
    <property type="entry name" value="EAL"/>
    <property type="match status" value="1"/>
</dbReference>
<organism evidence="2 3">
    <name type="scientific">Ammoniphilus resinae</name>
    <dbReference type="NCBI Taxonomy" id="861532"/>
    <lineage>
        <taxon>Bacteria</taxon>
        <taxon>Bacillati</taxon>
        <taxon>Bacillota</taxon>
        <taxon>Bacilli</taxon>
        <taxon>Bacillales</taxon>
        <taxon>Paenibacillaceae</taxon>
        <taxon>Aneurinibacillus group</taxon>
        <taxon>Ammoniphilus</taxon>
    </lineage>
</organism>
<proteinExistence type="predicted"/>
<reference evidence="2 3" key="1">
    <citation type="submission" date="2021-03" db="EMBL/GenBank/DDBJ databases">
        <title>Genomic Encyclopedia of Type Strains, Phase IV (KMG-IV): sequencing the most valuable type-strain genomes for metagenomic binning, comparative biology and taxonomic classification.</title>
        <authorList>
            <person name="Goeker M."/>
        </authorList>
    </citation>
    <scope>NUCLEOTIDE SEQUENCE [LARGE SCALE GENOMIC DNA]</scope>
    <source>
        <strain evidence="2 3">DSM 24738</strain>
    </source>
</reference>
<dbReference type="InterPro" id="IPR050706">
    <property type="entry name" value="Cyclic-di-GMP_PDE-like"/>
</dbReference>
<evidence type="ECO:0000313" key="3">
    <source>
        <dbReference type="Proteomes" id="UP001519343"/>
    </source>
</evidence>
<name>A0ABS4GWG1_9BACL</name>
<dbReference type="Proteomes" id="UP001519343">
    <property type="component" value="Unassembled WGS sequence"/>
</dbReference>
<sequence>MLLHLLHPIQQQYQLYHLFQPILHLPSFSCLGYEALLRSPYGDPETLFNTAMKNKQKYELDVLSIRYAIETFHPSLEVLEGLLFLNIFPSTLNRSFLFSQLCEWKYEYVPHKRIVLEINESERIQDLSIFRHIIHYLKELGYGIAMDDIGKGSSSLAALTMIEPDIIKLDKWFAEDLFRSKEKQNCLKRMVRFCGSDVQLILEGIETAETLDIAQSLGVCYGQGYLFGRPASLPLVKER</sequence>
<dbReference type="InterPro" id="IPR035919">
    <property type="entry name" value="EAL_sf"/>
</dbReference>
<keyword evidence="3" id="KW-1185">Reference proteome</keyword>
<feature type="domain" description="EAL" evidence="1">
    <location>
        <begin position="1"/>
        <end position="239"/>
    </location>
</feature>
<dbReference type="Pfam" id="PF00563">
    <property type="entry name" value="EAL"/>
    <property type="match status" value="1"/>
</dbReference>
<dbReference type="PANTHER" id="PTHR33121">
    <property type="entry name" value="CYCLIC DI-GMP PHOSPHODIESTERASE PDEF"/>
    <property type="match status" value="1"/>
</dbReference>
<accession>A0ABS4GWG1</accession>
<dbReference type="InterPro" id="IPR001633">
    <property type="entry name" value="EAL_dom"/>
</dbReference>
<dbReference type="CDD" id="cd01948">
    <property type="entry name" value="EAL"/>
    <property type="match status" value="1"/>
</dbReference>
<dbReference type="PANTHER" id="PTHR33121:SF76">
    <property type="entry name" value="SIGNALING PROTEIN"/>
    <property type="match status" value="1"/>
</dbReference>
<gene>
    <name evidence="2" type="ORF">J2Z37_004457</name>
</gene>
<dbReference type="SUPFAM" id="SSF141868">
    <property type="entry name" value="EAL domain-like"/>
    <property type="match status" value="1"/>
</dbReference>
<comment type="caution">
    <text evidence="2">The sequence shown here is derived from an EMBL/GenBank/DDBJ whole genome shotgun (WGS) entry which is preliminary data.</text>
</comment>
<dbReference type="RefSeq" id="WP_209812427.1">
    <property type="nucleotide sequence ID" value="NZ_JAGGKT010000021.1"/>
</dbReference>
<dbReference type="SMART" id="SM00052">
    <property type="entry name" value="EAL"/>
    <property type="match status" value="1"/>
</dbReference>
<evidence type="ECO:0000313" key="2">
    <source>
        <dbReference type="EMBL" id="MBP1934437.1"/>
    </source>
</evidence>
<protein>
    <submittedName>
        <fullName evidence="2">EAL domain-containing protein (Putative c-di-GMP-specific phosphodiesterase class I)</fullName>
    </submittedName>
</protein>